<evidence type="ECO:0000259" key="5">
    <source>
        <dbReference type="Pfam" id="PF00588"/>
    </source>
</evidence>
<keyword evidence="4" id="KW-0949">S-adenosyl-L-methionine</keyword>
<dbReference type="InterPro" id="IPR029028">
    <property type="entry name" value="Alpha/beta_knot_MTases"/>
</dbReference>
<dbReference type="PIRSF" id="PIRSF004808">
    <property type="entry name" value="LasT"/>
    <property type="match status" value="1"/>
</dbReference>
<sequence>MADLPVRIVLLRPRNPENLGAAARAMKNFGLSDWAIAALGTHDFAAARRVAVHAEDLLDRPRLVASLDEAVADCAWVVGTSSRAVRGKRRLAPDAVAREALERAAEGRTAIVFGDERSGLTNEEVHRCHDLSAIPTGEAQPSVNLAQAVLLYAYEVRRAALAAAPARPAKAPEGATDAELERVEDALREALRTAGFLAGPERHAVRDLAAALRRARLSRREARLWLAALRTLGRG</sequence>
<dbReference type="EMBL" id="AP025591">
    <property type="protein sequence ID" value="BDG05388.1"/>
    <property type="molecule type" value="Genomic_DNA"/>
</dbReference>
<name>A0ABN6N082_9BACT</name>
<dbReference type="InterPro" id="IPR001537">
    <property type="entry name" value="SpoU_MeTrfase"/>
</dbReference>
<accession>A0ABN6N082</accession>
<keyword evidence="7" id="KW-1185">Reference proteome</keyword>
<gene>
    <name evidence="6" type="primary">trmJ_2</name>
    <name evidence="6" type="ORF">AMOR_43840</name>
</gene>
<dbReference type="Proteomes" id="UP001162891">
    <property type="component" value="Chromosome"/>
</dbReference>
<evidence type="ECO:0000256" key="1">
    <source>
        <dbReference type="ARBA" id="ARBA00007228"/>
    </source>
</evidence>
<dbReference type="PANTHER" id="PTHR42786">
    <property type="entry name" value="TRNA/RRNA METHYLTRANSFERASE"/>
    <property type="match status" value="1"/>
</dbReference>
<evidence type="ECO:0000256" key="2">
    <source>
        <dbReference type="ARBA" id="ARBA00022603"/>
    </source>
</evidence>
<keyword evidence="2" id="KW-0489">Methyltransferase</keyword>
<organism evidence="6 7">
    <name type="scientific">Anaeromyxobacter oryzae</name>
    <dbReference type="NCBI Taxonomy" id="2918170"/>
    <lineage>
        <taxon>Bacteria</taxon>
        <taxon>Pseudomonadati</taxon>
        <taxon>Myxococcota</taxon>
        <taxon>Myxococcia</taxon>
        <taxon>Myxococcales</taxon>
        <taxon>Cystobacterineae</taxon>
        <taxon>Anaeromyxobacteraceae</taxon>
        <taxon>Anaeromyxobacter</taxon>
    </lineage>
</organism>
<evidence type="ECO:0000256" key="3">
    <source>
        <dbReference type="ARBA" id="ARBA00022679"/>
    </source>
</evidence>
<proteinExistence type="inferred from homology"/>
<dbReference type="RefSeq" id="WP_248354164.1">
    <property type="nucleotide sequence ID" value="NZ_AP025591.1"/>
</dbReference>
<evidence type="ECO:0000256" key="4">
    <source>
        <dbReference type="ARBA" id="ARBA00022691"/>
    </source>
</evidence>
<dbReference type="CDD" id="cd18093">
    <property type="entry name" value="SpoU-like_TrmJ"/>
    <property type="match status" value="1"/>
</dbReference>
<evidence type="ECO:0000313" key="6">
    <source>
        <dbReference type="EMBL" id="BDG05388.1"/>
    </source>
</evidence>
<dbReference type="InterPro" id="IPR029026">
    <property type="entry name" value="tRNA_m1G_MTases_N"/>
</dbReference>
<dbReference type="Gene3D" id="1.10.8.590">
    <property type="match status" value="1"/>
</dbReference>
<protein>
    <submittedName>
        <fullName evidence="6">tRNA (Cytidine/uridine-2'-O-)-methyltransferase TrmJ</fullName>
    </submittedName>
</protein>
<comment type="similarity">
    <text evidence="1">Belongs to the class IV-like SAM-binding methyltransferase superfamily. RNA methyltransferase TrmH family.</text>
</comment>
<dbReference type="Gene3D" id="3.40.1280.10">
    <property type="match status" value="1"/>
</dbReference>
<dbReference type="InterPro" id="IPR004384">
    <property type="entry name" value="RNA_MeTrfase_TrmJ/LasT"/>
</dbReference>
<reference evidence="7" key="1">
    <citation type="journal article" date="2022" name="Int. J. Syst. Evol. Microbiol.">
        <title>Anaeromyxobacter oryzae sp. nov., Anaeromyxobacter diazotrophicus sp. nov. and Anaeromyxobacter paludicola sp. nov., isolated from paddy soils.</title>
        <authorList>
            <person name="Itoh H."/>
            <person name="Xu Z."/>
            <person name="Mise K."/>
            <person name="Masuda Y."/>
            <person name="Ushijima N."/>
            <person name="Hayakawa C."/>
            <person name="Shiratori Y."/>
            <person name="Senoo K."/>
        </authorList>
    </citation>
    <scope>NUCLEOTIDE SEQUENCE [LARGE SCALE GENOMIC DNA]</scope>
    <source>
        <strain evidence="7">Red232</strain>
    </source>
</reference>
<dbReference type="PANTHER" id="PTHR42786:SF2">
    <property type="entry name" value="TRNA (CYTIDINE_URIDINE-2'-O-)-METHYLTRANSFERASE TRMJ"/>
    <property type="match status" value="1"/>
</dbReference>
<dbReference type="SUPFAM" id="SSF75217">
    <property type="entry name" value="alpha/beta knot"/>
    <property type="match status" value="1"/>
</dbReference>
<keyword evidence="3" id="KW-0808">Transferase</keyword>
<feature type="domain" description="tRNA/rRNA methyltransferase SpoU type" evidence="5">
    <location>
        <begin position="6"/>
        <end position="154"/>
    </location>
</feature>
<dbReference type="Pfam" id="PF00588">
    <property type="entry name" value="SpoU_methylase"/>
    <property type="match status" value="1"/>
</dbReference>
<evidence type="ECO:0000313" key="7">
    <source>
        <dbReference type="Proteomes" id="UP001162891"/>
    </source>
</evidence>